<dbReference type="AlphaFoldDB" id="A0A1I4ME93"/>
<keyword evidence="12 17" id="KW-0472">Membrane</keyword>
<dbReference type="GO" id="GO:0004129">
    <property type="term" value="F:cytochrome-c oxidase activity"/>
    <property type="evidence" value="ECO:0007669"/>
    <property type="project" value="UniProtKB-EC"/>
</dbReference>
<dbReference type="InterPro" id="IPR002429">
    <property type="entry name" value="CcO_II-like_C"/>
</dbReference>
<feature type="transmembrane region" description="Helical" evidence="17">
    <location>
        <begin position="182"/>
        <end position="202"/>
    </location>
</feature>
<evidence type="ECO:0000256" key="7">
    <source>
        <dbReference type="ARBA" id="ARBA00022723"/>
    </source>
</evidence>
<feature type="domain" description="Cytochrome oxidase subunit II copper A binding" evidence="18">
    <location>
        <begin position="294"/>
        <end position="406"/>
    </location>
</feature>
<evidence type="ECO:0000256" key="10">
    <source>
        <dbReference type="ARBA" id="ARBA00022989"/>
    </source>
</evidence>
<evidence type="ECO:0000256" key="11">
    <source>
        <dbReference type="ARBA" id="ARBA00023008"/>
    </source>
</evidence>
<evidence type="ECO:0000256" key="9">
    <source>
        <dbReference type="ARBA" id="ARBA00022982"/>
    </source>
</evidence>
<keyword evidence="9" id="KW-0249">Electron transport</keyword>
<evidence type="ECO:0000256" key="15">
    <source>
        <dbReference type="ARBA" id="ARBA00047816"/>
    </source>
</evidence>
<dbReference type="Gene3D" id="2.60.40.420">
    <property type="entry name" value="Cupredoxins - blue copper proteins"/>
    <property type="match status" value="1"/>
</dbReference>
<keyword evidence="8" id="KW-1278">Translocase</keyword>
<name>A0A1I4ME93_9PROT</name>
<dbReference type="InterPro" id="IPR034236">
    <property type="entry name" value="CuRO_CcO_Caa3_II"/>
</dbReference>
<dbReference type="InterPro" id="IPR036257">
    <property type="entry name" value="Cyt_c_oxidase_su2_TM_sf"/>
</dbReference>
<comment type="similarity">
    <text evidence="2">Belongs to the cytochrome c oxidase subunit 2 family.</text>
</comment>
<organism evidence="19 20">
    <name type="scientific">Nitrosomonas nitrosa</name>
    <dbReference type="NCBI Taxonomy" id="52442"/>
    <lineage>
        <taxon>Bacteria</taxon>
        <taxon>Pseudomonadati</taxon>
        <taxon>Pseudomonadota</taxon>
        <taxon>Betaproteobacteria</taxon>
        <taxon>Nitrosomonadales</taxon>
        <taxon>Nitrosomonadaceae</taxon>
        <taxon>Nitrosomonas</taxon>
    </lineage>
</organism>
<dbReference type="InterPro" id="IPR001505">
    <property type="entry name" value="Copper_CuA"/>
</dbReference>
<dbReference type="NCBIfam" id="TIGR02866">
    <property type="entry name" value="CoxB"/>
    <property type="match status" value="1"/>
</dbReference>
<dbReference type="GO" id="GO:0005507">
    <property type="term" value="F:copper ion binding"/>
    <property type="evidence" value="ECO:0007669"/>
    <property type="project" value="InterPro"/>
</dbReference>
<keyword evidence="5" id="KW-0679">Respiratory chain</keyword>
<dbReference type="CDD" id="cd04213">
    <property type="entry name" value="CuRO_CcO_Caa3_II"/>
    <property type="match status" value="1"/>
</dbReference>
<keyword evidence="20" id="KW-1185">Reference proteome</keyword>
<evidence type="ECO:0000313" key="20">
    <source>
        <dbReference type="Proteomes" id="UP000199561"/>
    </source>
</evidence>
<dbReference type="EC" id="7.1.1.9" evidence="3"/>
<evidence type="ECO:0000256" key="12">
    <source>
        <dbReference type="ARBA" id="ARBA00023136"/>
    </source>
</evidence>
<evidence type="ECO:0000256" key="1">
    <source>
        <dbReference type="ARBA" id="ARBA00004141"/>
    </source>
</evidence>
<feature type="transmembrane region" description="Helical" evidence="17">
    <location>
        <begin position="217"/>
        <end position="238"/>
    </location>
</feature>
<evidence type="ECO:0000256" key="13">
    <source>
        <dbReference type="ARBA" id="ARBA00024688"/>
    </source>
</evidence>
<evidence type="ECO:0000256" key="14">
    <source>
        <dbReference type="ARBA" id="ARBA00031399"/>
    </source>
</evidence>
<dbReference type="EMBL" id="FOUF01000004">
    <property type="protein sequence ID" value="SFM01539.1"/>
    <property type="molecule type" value="Genomic_DNA"/>
</dbReference>
<keyword evidence="6 17" id="KW-0812">Transmembrane</keyword>
<dbReference type="PANTHER" id="PTHR22888:SF9">
    <property type="entry name" value="CYTOCHROME C OXIDASE SUBUNIT 2"/>
    <property type="match status" value="1"/>
</dbReference>
<evidence type="ECO:0000256" key="4">
    <source>
        <dbReference type="ARBA" id="ARBA00022448"/>
    </source>
</evidence>
<evidence type="ECO:0000256" key="5">
    <source>
        <dbReference type="ARBA" id="ARBA00022660"/>
    </source>
</evidence>
<protein>
    <recommendedName>
        <fullName evidence="3">cytochrome-c oxidase</fullName>
        <ecNumber evidence="3">7.1.1.9</ecNumber>
    </recommendedName>
    <alternativeName>
        <fullName evidence="14">Cytochrome aa3 subunit 2</fullName>
    </alternativeName>
</protein>
<feature type="region of interest" description="Disordered" evidence="16">
    <location>
        <begin position="60"/>
        <end position="85"/>
    </location>
</feature>
<dbReference type="GO" id="GO:0016020">
    <property type="term" value="C:membrane"/>
    <property type="evidence" value="ECO:0007669"/>
    <property type="project" value="UniProtKB-SubCell"/>
</dbReference>
<evidence type="ECO:0000256" key="8">
    <source>
        <dbReference type="ARBA" id="ARBA00022967"/>
    </source>
</evidence>
<evidence type="ECO:0000256" key="17">
    <source>
        <dbReference type="SAM" id="Phobius"/>
    </source>
</evidence>
<evidence type="ECO:0000313" key="19">
    <source>
        <dbReference type="EMBL" id="SFM01539.1"/>
    </source>
</evidence>
<evidence type="ECO:0000259" key="18">
    <source>
        <dbReference type="PROSITE" id="PS50857"/>
    </source>
</evidence>
<evidence type="ECO:0000256" key="3">
    <source>
        <dbReference type="ARBA" id="ARBA00012949"/>
    </source>
</evidence>
<comment type="catalytic activity">
    <reaction evidence="15">
        <text>4 Fe(II)-[cytochrome c] + O2 + 8 H(+)(in) = 4 Fe(III)-[cytochrome c] + 2 H2O + 4 H(+)(out)</text>
        <dbReference type="Rhea" id="RHEA:11436"/>
        <dbReference type="Rhea" id="RHEA-COMP:10350"/>
        <dbReference type="Rhea" id="RHEA-COMP:14399"/>
        <dbReference type="ChEBI" id="CHEBI:15377"/>
        <dbReference type="ChEBI" id="CHEBI:15378"/>
        <dbReference type="ChEBI" id="CHEBI:15379"/>
        <dbReference type="ChEBI" id="CHEBI:29033"/>
        <dbReference type="ChEBI" id="CHEBI:29034"/>
        <dbReference type="EC" id="7.1.1.9"/>
    </reaction>
</comment>
<dbReference type="Pfam" id="PF00116">
    <property type="entry name" value="COX2"/>
    <property type="match status" value="1"/>
</dbReference>
<dbReference type="STRING" id="52442.SAMN05421880_10444"/>
<dbReference type="PANTHER" id="PTHR22888">
    <property type="entry name" value="CYTOCHROME C OXIDASE, SUBUNIT II"/>
    <property type="match status" value="1"/>
</dbReference>
<sequence>MRYLESNVWQYQSRFSMNADSMPVNHLTTKETGDGKQCRGQQRDIQSPWIKYTIGLVTQQPVKRGQSQRHHGHQPMDPGNGQISDSRHAQQIYQASHSSQPASQAAQACQPQTNAYPERVFCIEIGQISTDQAEQESNRKMNHHRVNRMPANRHAANNRFLHHRYPPHSEPEAIWKTVIRSLAPLGLINIFFFLGGCAGPQSALDPSGPSALAIADLWWWMFGFSAAILCIIVMLWLYAMWRKPPSMTETEAYQIGNRWIIGGGLVLPIVSLTLLLSFGIPIGYRLLPLPLEDQNPLHIEVIGQQWWWEIRYVDAGIVTKNQLHLPVGRPVDIHVSSIDVIHSFWVPKLGGKIDAIPGRTNVLRLEADTVGHFRGQCAEFCGKGHAEMILFIEAHTPESFVAWMEGYKHE</sequence>
<dbReference type="SUPFAM" id="SSF49503">
    <property type="entry name" value="Cupredoxins"/>
    <property type="match status" value="1"/>
</dbReference>
<proteinExistence type="inferred from homology"/>
<gene>
    <name evidence="19" type="ORF">SAMN05421880_10444</name>
</gene>
<feature type="transmembrane region" description="Helical" evidence="17">
    <location>
        <begin position="259"/>
        <end position="284"/>
    </location>
</feature>
<evidence type="ECO:0000256" key="6">
    <source>
        <dbReference type="ARBA" id="ARBA00022692"/>
    </source>
</evidence>
<evidence type="ECO:0000256" key="2">
    <source>
        <dbReference type="ARBA" id="ARBA00007866"/>
    </source>
</evidence>
<dbReference type="InterPro" id="IPR045187">
    <property type="entry name" value="CcO_II"/>
</dbReference>
<keyword evidence="11" id="KW-0186">Copper</keyword>
<keyword evidence="4" id="KW-0813">Transport</keyword>
<dbReference type="GO" id="GO:0042773">
    <property type="term" value="P:ATP synthesis coupled electron transport"/>
    <property type="evidence" value="ECO:0007669"/>
    <property type="project" value="TreeGrafter"/>
</dbReference>
<reference evidence="19 20" key="1">
    <citation type="submission" date="2016-10" db="EMBL/GenBank/DDBJ databases">
        <authorList>
            <person name="de Groot N.N."/>
        </authorList>
    </citation>
    <scope>NUCLEOTIDE SEQUENCE [LARGE SCALE GENOMIC DNA]</scope>
    <source>
        <strain evidence="19 20">Nm146</strain>
    </source>
</reference>
<comment type="subcellular location">
    <subcellularLocation>
        <location evidence="1">Membrane</location>
        <topology evidence="1">Multi-pass membrane protein</topology>
    </subcellularLocation>
</comment>
<dbReference type="InterPro" id="IPR014222">
    <property type="entry name" value="Cyt_c_oxidase_su2"/>
</dbReference>
<comment type="function">
    <text evidence="13">Subunits I and II form the functional core of the enzyme complex. Electrons originating in cytochrome c are transferred via heme a and Cu(A) to the binuclear center formed by heme a3 and Cu(B).</text>
</comment>
<keyword evidence="7" id="KW-0479">Metal-binding</keyword>
<dbReference type="InterPro" id="IPR008972">
    <property type="entry name" value="Cupredoxin"/>
</dbReference>
<dbReference type="GO" id="GO:0016491">
    <property type="term" value="F:oxidoreductase activity"/>
    <property type="evidence" value="ECO:0007669"/>
    <property type="project" value="InterPro"/>
</dbReference>
<dbReference type="PROSITE" id="PS00078">
    <property type="entry name" value="COX2"/>
    <property type="match status" value="1"/>
</dbReference>
<dbReference type="Gene3D" id="1.10.287.90">
    <property type="match status" value="1"/>
</dbReference>
<keyword evidence="10 17" id="KW-1133">Transmembrane helix</keyword>
<evidence type="ECO:0000256" key="16">
    <source>
        <dbReference type="SAM" id="MobiDB-lite"/>
    </source>
</evidence>
<accession>A0A1I4ME93</accession>
<dbReference type="Proteomes" id="UP000199561">
    <property type="component" value="Unassembled WGS sequence"/>
</dbReference>
<dbReference type="PROSITE" id="PS50857">
    <property type="entry name" value="COX2_CUA"/>
    <property type="match status" value="1"/>
</dbReference>